<reference evidence="1 2" key="1">
    <citation type="submission" date="2019-03" db="EMBL/GenBank/DDBJ databases">
        <authorList>
            <consortium name="Pathogen Informatics"/>
        </authorList>
    </citation>
    <scope>NUCLEOTIDE SEQUENCE [LARGE SCALE GENOMIC DNA]</scope>
    <source>
        <strain evidence="1 2">NCTC9001</strain>
    </source>
</reference>
<dbReference type="AlphaFoldDB" id="A0A484X7U9"/>
<name>A0A484X7U9_ECOLX</name>
<sequence length="59" mass="6340">MKGLFDIVLSLTAWFGYALGGCSVALLKASNNILHTFLTKTETSTTFCGSRLLPVGFLL</sequence>
<evidence type="ECO:0000313" key="1">
    <source>
        <dbReference type="EMBL" id="VFS18849.1"/>
    </source>
</evidence>
<dbReference type="PROSITE" id="PS51257">
    <property type="entry name" value="PROKAR_LIPOPROTEIN"/>
    <property type="match status" value="1"/>
</dbReference>
<gene>
    <name evidence="1" type="ORF">NCTC9001_02975</name>
</gene>
<proteinExistence type="predicted"/>
<organism evidence="1 2">
    <name type="scientific">Escherichia coli</name>
    <dbReference type="NCBI Taxonomy" id="562"/>
    <lineage>
        <taxon>Bacteria</taxon>
        <taxon>Pseudomonadati</taxon>
        <taxon>Pseudomonadota</taxon>
        <taxon>Gammaproteobacteria</taxon>
        <taxon>Enterobacterales</taxon>
        <taxon>Enterobacteriaceae</taxon>
        <taxon>Escherichia</taxon>
    </lineage>
</organism>
<dbReference type="Proteomes" id="UP000372890">
    <property type="component" value="Unassembled WGS sequence"/>
</dbReference>
<dbReference type="EMBL" id="CAADIS010000004">
    <property type="protein sequence ID" value="VFS18849.1"/>
    <property type="molecule type" value="Genomic_DNA"/>
</dbReference>
<accession>A0A484X7U9</accession>
<evidence type="ECO:0000313" key="2">
    <source>
        <dbReference type="Proteomes" id="UP000372890"/>
    </source>
</evidence>
<protein>
    <submittedName>
        <fullName evidence="1">Uncharacterized protein</fullName>
    </submittedName>
</protein>